<evidence type="ECO:0000313" key="2">
    <source>
        <dbReference type="EMBL" id="XDJ42105.1"/>
    </source>
</evidence>
<sequence>MRLQESSISVAELIDQFNRGDMVVNNEYQRQPRLWPSAARSYFIDTILCGFPFPKIYVLEQLRLPQMRPFKEIVDGQQRVTTIIDYAQGRFALGSNSLQFAGKRYQDLEPDDQIRFMSYAISCDVIRDAERADILQMFRRMNAYTLPLNEAEKRHSEFFGLFKDWVTERLDKWGHLITEWKILSSRGIVRMEDAELIAEIALALEDGIQSTSAAKLRKLYKKYDAEFPLQDEWSARIDETLQFIQTDLSRLQQTYMTKSYAFLSLVVSLIHNRWGIPGLADIIKIHPTGAFINTPDAFNRLADLAYAHENKDLDSPYRLYVEACIAGSNRAPQRLVRADFILKALQGI</sequence>
<proteinExistence type="predicted"/>
<dbReference type="EMBL" id="CP158252">
    <property type="protein sequence ID" value="XDJ42105.1"/>
    <property type="molecule type" value="Genomic_DNA"/>
</dbReference>
<organism evidence="2">
    <name type="scientific">Castellaniella ginsengisoli</name>
    <dbReference type="NCBI Taxonomy" id="546114"/>
    <lineage>
        <taxon>Bacteria</taxon>
        <taxon>Pseudomonadati</taxon>
        <taxon>Pseudomonadota</taxon>
        <taxon>Betaproteobacteria</taxon>
        <taxon>Burkholderiales</taxon>
        <taxon>Alcaligenaceae</taxon>
        <taxon>Castellaniella</taxon>
    </lineage>
</organism>
<dbReference type="PANTHER" id="PTHR39639">
    <property type="entry name" value="CHROMOSOME 16, WHOLE GENOME SHOTGUN SEQUENCE"/>
    <property type="match status" value="1"/>
</dbReference>
<accession>A0AB39CJF6</accession>
<evidence type="ECO:0000259" key="1">
    <source>
        <dbReference type="Pfam" id="PF03235"/>
    </source>
</evidence>
<feature type="domain" description="GmrSD restriction endonucleases N-terminal" evidence="1">
    <location>
        <begin position="11"/>
        <end position="159"/>
    </location>
</feature>
<dbReference type="RefSeq" id="WP_368643496.1">
    <property type="nucleotide sequence ID" value="NZ_CP158252.1"/>
</dbReference>
<protein>
    <submittedName>
        <fullName evidence="2">DUF262 domain-containing protein</fullName>
    </submittedName>
</protein>
<dbReference type="PANTHER" id="PTHR39639:SF1">
    <property type="entry name" value="DUF262 DOMAIN-CONTAINING PROTEIN"/>
    <property type="match status" value="1"/>
</dbReference>
<gene>
    <name evidence="2" type="ORF">ABRY99_00575</name>
</gene>
<dbReference type="InterPro" id="IPR004919">
    <property type="entry name" value="GmrSD_N"/>
</dbReference>
<reference evidence="2" key="1">
    <citation type="submission" date="2024-05" db="EMBL/GenBank/DDBJ databases">
        <authorList>
            <person name="Luo Y.-C."/>
            <person name="Nicholds J."/>
            <person name="Mortimer T."/>
            <person name="Maboni G."/>
        </authorList>
    </citation>
    <scope>NUCLEOTIDE SEQUENCE</scope>
    <source>
        <strain evidence="2">153920</strain>
    </source>
</reference>
<dbReference type="Pfam" id="PF03235">
    <property type="entry name" value="GmrSD_N"/>
    <property type="match status" value="1"/>
</dbReference>
<name>A0AB39CJF6_9BURK</name>
<dbReference type="AlphaFoldDB" id="A0AB39CJF6"/>